<evidence type="ECO:0000313" key="2">
    <source>
        <dbReference type="Proteomes" id="UP000031668"/>
    </source>
</evidence>
<dbReference type="EMBL" id="JWZT01004623">
    <property type="protein sequence ID" value="KII63677.1"/>
    <property type="molecule type" value="Genomic_DNA"/>
</dbReference>
<accession>A0A0C2J3N9</accession>
<organism evidence="1 2">
    <name type="scientific">Thelohanellus kitauei</name>
    <name type="common">Myxosporean</name>
    <dbReference type="NCBI Taxonomy" id="669202"/>
    <lineage>
        <taxon>Eukaryota</taxon>
        <taxon>Metazoa</taxon>
        <taxon>Cnidaria</taxon>
        <taxon>Myxozoa</taxon>
        <taxon>Myxosporea</taxon>
        <taxon>Bivalvulida</taxon>
        <taxon>Platysporina</taxon>
        <taxon>Myxobolidae</taxon>
        <taxon>Thelohanellus</taxon>
    </lineage>
</organism>
<dbReference type="AlphaFoldDB" id="A0A0C2J3N9"/>
<name>A0A0C2J3N9_THEKT</name>
<keyword evidence="2" id="KW-1185">Reference proteome</keyword>
<protein>
    <submittedName>
        <fullName evidence="1">Uncharacterized protein</fullName>
    </submittedName>
</protein>
<proteinExistence type="predicted"/>
<comment type="caution">
    <text evidence="1">The sequence shown here is derived from an EMBL/GenBank/DDBJ whole genome shotgun (WGS) entry which is preliminary data.</text>
</comment>
<gene>
    <name evidence="1" type="ORF">RF11_06213</name>
</gene>
<reference evidence="1 2" key="1">
    <citation type="journal article" date="2014" name="Genome Biol. Evol.">
        <title>The genome of the myxosporean Thelohanellus kitauei shows adaptations to nutrient acquisition within its fish host.</title>
        <authorList>
            <person name="Yang Y."/>
            <person name="Xiong J."/>
            <person name="Zhou Z."/>
            <person name="Huo F."/>
            <person name="Miao W."/>
            <person name="Ran C."/>
            <person name="Liu Y."/>
            <person name="Zhang J."/>
            <person name="Feng J."/>
            <person name="Wang M."/>
            <person name="Wang M."/>
            <person name="Wang L."/>
            <person name="Yao B."/>
        </authorList>
    </citation>
    <scope>NUCLEOTIDE SEQUENCE [LARGE SCALE GENOMIC DNA]</scope>
    <source>
        <strain evidence="1">Wuqing</strain>
    </source>
</reference>
<dbReference type="Proteomes" id="UP000031668">
    <property type="component" value="Unassembled WGS sequence"/>
</dbReference>
<evidence type="ECO:0000313" key="1">
    <source>
        <dbReference type="EMBL" id="KII63677.1"/>
    </source>
</evidence>
<sequence length="168" mass="20136">MVCGVLIQHMSRKNTLMYTTVKNFDSKYSVSVIVNIMAYNDSRRHSIDWLNQIELTGYRIKCPKRFQPYTVQPYIFYHSSWNNFKIDIRIKDVFYSTHESVTLLIKDGKFRPNRRYGISFTNLDILPFASHSFYLNFKDTTITHYNFFMLFPMSLRIYECKILGKITY</sequence>